<dbReference type="InterPro" id="IPR001374">
    <property type="entry name" value="R3H_dom"/>
</dbReference>
<dbReference type="EMBL" id="CAUJNA010003277">
    <property type="protein sequence ID" value="CAJ1397751.1"/>
    <property type="molecule type" value="Genomic_DNA"/>
</dbReference>
<keyword evidence="2" id="KW-0450">Lipoyl</keyword>
<dbReference type="CDD" id="cd06848">
    <property type="entry name" value="GCS_H"/>
    <property type="match status" value="1"/>
</dbReference>
<dbReference type="Gene3D" id="3.30.1370.50">
    <property type="entry name" value="R3H-like domain"/>
    <property type="match status" value="1"/>
</dbReference>
<evidence type="ECO:0008006" key="9">
    <source>
        <dbReference type="Google" id="ProtNLM"/>
    </source>
</evidence>
<accession>A0AA36J202</accession>
<evidence type="ECO:0000256" key="3">
    <source>
        <dbReference type="ARBA" id="ARBA00022946"/>
    </source>
</evidence>
<dbReference type="GO" id="GO:0005737">
    <property type="term" value="C:cytoplasm"/>
    <property type="evidence" value="ECO:0007669"/>
    <property type="project" value="TreeGrafter"/>
</dbReference>
<feature type="region of interest" description="Disordered" evidence="4">
    <location>
        <begin position="222"/>
        <end position="274"/>
    </location>
</feature>
<dbReference type="GO" id="GO:0009249">
    <property type="term" value="P:protein lipoylation"/>
    <property type="evidence" value="ECO:0007669"/>
    <property type="project" value="TreeGrafter"/>
</dbReference>
<sequence length="274" mass="30309">MSHARRLAMAAPRAVRAVRAVATVRAARAKGAKGAEEARASVAAAAAGQRYFTKTQEWFQVEDEGVVTVGITQVAQRALGEIVYCRLPEPGTRFKVMDSMATLEALKSVGEVHSPVAGEVLEVNPRLERQPCLVTRQPLTEGWLVRLSFDGRIPRYLRSAVPREVIEPLDVPKLAEYLEERLLSPRQETEEGGEGPGELTFAGLTSLERSFVHRAAQELGLHTGSYGTGQGRNLVVRRAKAEEAEKEEEEEAPSDASPIRKNRPKRRRVQLLRR</sequence>
<dbReference type="PANTHER" id="PTHR11715:SF3">
    <property type="entry name" value="GLYCINE CLEAVAGE SYSTEM H PROTEIN-RELATED"/>
    <property type="match status" value="1"/>
</dbReference>
<dbReference type="SUPFAM" id="SSF51230">
    <property type="entry name" value="Single hybrid motif"/>
    <property type="match status" value="1"/>
</dbReference>
<evidence type="ECO:0000259" key="6">
    <source>
        <dbReference type="PROSITE" id="PS51061"/>
    </source>
</evidence>
<dbReference type="GO" id="GO:0003676">
    <property type="term" value="F:nucleic acid binding"/>
    <property type="evidence" value="ECO:0007669"/>
    <property type="project" value="UniProtKB-UniRule"/>
</dbReference>
<organism evidence="7 8">
    <name type="scientific">Effrenium voratum</name>
    <dbReference type="NCBI Taxonomy" id="2562239"/>
    <lineage>
        <taxon>Eukaryota</taxon>
        <taxon>Sar</taxon>
        <taxon>Alveolata</taxon>
        <taxon>Dinophyceae</taxon>
        <taxon>Suessiales</taxon>
        <taxon>Symbiodiniaceae</taxon>
        <taxon>Effrenium</taxon>
    </lineage>
</organism>
<dbReference type="InterPro" id="IPR002930">
    <property type="entry name" value="GCV_H"/>
</dbReference>
<dbReference type="InterPro" id="IPR033753">
    <property type="entry name" value="GCV_H/Fam206"/>
</dbReference>
<dbReference type="GO" id="GO:0005960">
    <property type="term" value="C:glycine cleavage complex"/>
    <property type="evidence" value="ECO:0007669"/>
    <property type="project" value="InterPro"/>
</dbReference>
<evidence type="ECO:0000256" key="1">
    <source>
        <dbReference type="ARBA" id="ARBA00009249"/>
    </source>
</evidence>
<gene>
    <name evidence="7" type="ORF">EVOR1521_LOCUS21701</name>
</gene>
<feature type="compositionally biased region" description="Acidic residues" evidence="4">
    <location>
        <begin position="244"/>
        <end position="253"/>
    </location>
</feature>
<name>A0AA36J202_9DINO</name>
<dbReference type="Pfam" id="PF01597">
    <property type="entry name" value="GCV_H"/>
    <property type="match status" value="1"/>
</dbReference>
<dbReference type="Gene3D" id="2.40.50.100">
    <property type="match status" value="1"/>
</dbReference>
<dbReference type="PROSITE" id="PS50968">
    <property type="entry name" value="BIOTINYL_LIPOYL"/>
    <property type="match status" value="1"/>
</dbReference>
<evidence type="ECO:0000259" key="5">
    <source>
        <dbReference type="PROSITE" id="PS50968"/>
    </source>
</evidence>
<dbReference type="InterPro" id="IPR011053">
    <property type="entry name" value="Single_hybrid_motif"/>
</dbReference>
<reference evidence="7" key="1">
    <citation type="submission" date="2023-08" db="EMBL/GenBank/DDBJ databases">
        <authorList>
            <person name="Chen Y."/>
            <person name="Shah S."/>
            <person name="Dougan E. K."/>
            <person name="Thang M."/>
            <person name="Chan C."/>
        </authorList>
    </citation>
    <scope>NUCLEOTIDE SEQUENCE</scope>
</reference>
<keyword evidence="3" id="KW-0809">Transit peptide</keyword>
<dbReference type="Proteomes" id="UP001178507">
    <property type="component" value="Unassembled WGS sequence"/>
</dbReference>
<feature type="compositionally biased region" description="Basic residues" evidence="4">
    <location>
        <begin position="260"/>
        <end position="274"/>
    </location>
</feature>
<protein>
    <recommendedName>
        <fullName evidence="9">Glycine cleavage system H protein</fullName>
    </recommendedName>
</protein>
<comment type="caution">
    <text evidence="7">The sequence shown here is derived from an EMBL/GenBank/DDBJ whole genome shotgun (WGS) entry which is preliminary data.</text>
</comment>
<comment type="similarity">
    <text evidence="1">Belongs to the GcvH family.</text>
</comment>
<dbReference type="GO" id="GO:0019464">
    <property type="term" value="P:glycine decarboxylation via glycine cleavage system"/>
    <property type="evidence" value="ECO:0007669"/>
    <property type="project" value="InterPro"/>
</dbReference>
<dbReference type="PANTHER" id="PTHR11715">
    <property type="entry name" value="GLYCINE CLEAVAGE SYSTEM H PROTEIN"/>
    <property type="match status" value="1"/>
</dbReference>
<dbReference type="Pfam" id="PF01424">
    <property type="entry name" value="R3H"/>
    <property type="match status" value="1"/>
</dbReference>
<evidence type="ECO:0000313" key="7">
    <source>
        <dbReference type="EMBL" id="CAJ1397751.1"/>
    </source>
</evidence>
<dbReference type="PROSITE" id="PS00189">
    <property type="entry name" value="LIPOYL"/>
    <property type="match status" value="1"/>
</dbReference>
<dbReference type="InterPro" id="IPR003016">
    <property type="entry name" value="2-oxoA_DH_lipoyl-BS"/>
</dbReference>
<dbReference type="InterPro" id="IPR000089">
    <property type="entry name" value="Biotin_lipoyl"/>
</dbReference>
<feature type="domain" description="Lipoyl-binding" evidence="5">
    <location>
        <begin position="66"/>
        <end position="148"/>
    </location>
</feature>
<dbReference type="SUPFAM" id="SSF82708">
    <property type="entry name" value="R3H domain"/>
    <property type="match status" value="1"/>
</dbReference>
<evidence type="ECO:0000256" key="4">
    <source>
        <dbReference type="SAM" id="MobiDB-lite"/>
    </source>
</evidence>
<dbReference type="InterPro" id="IPR036867">
    <property type="entry name" value="R3H_dom_sf"/>
</dbReference>
<dbReference type="AlphaFoldDB" id="A0AA36J202"/>
<keyword evidence="8" id="KW-1185">Reference proteome</keyword>
<evidence type="ECO:0000313" key="8">
    <source>
        <dbReference type="Proteomes" id="UP001178507"/>
    </source>
</evidence>
<evidence type="ECO:0000256" key="2">
    <source>
        <dbReference type="ARBA" id="ARBA00022823"/>
    </source>
</evidence>
<feature type="domain" description="R3H" evidence="6">
    <location>
        <begin position="172"/>
        <end position="240"/>
    </location>
</feature>
<dbReference type="CDD" id="cd02325">
    <property type="entry name" value="R3H"/>
    <property type="match status" value="1"/>
</dbReference>
<dbReference type="PROSITE" id="PS51061">
    <property type="entry name" value="R3H"/>
    <property type="match status" value="1"/>
</dbReference>
<proteinExistence type="inferred from homology"/>